<dbReference type="PANTHER" id="PTHR11360">
    <property type="entry name" value="MONOCARBOXYLATE TRANSPORTER"/>
    <property type="match status" value="1"/>
</dbReference>
<evidence type="ECO:0000259" key="8">
    <source>
        <dbReference type="PROSITE" id="PS50850"/>
    </source>
</evidence>
<feature type="transmembrane region" description="Helical" evidence="7">
    <location>
        <begin position="322"/>
        <end position="347"/>
    </location>
</feature>
<feature type="transmembrane region" description="Helical" evidence="7">
    <location>
        <begin position="268"/>
        <end position="285"/>
    </location>
</feature>
<feature type="transmembrane region" description="Helical" evidence="7">
    <location>
        <begin position="359"/>
        <end position="383"/>
    </location>
</feature>
<dbReference type="SUPFAM" id="SSF103473">
    <property type="entry name" value="MFS general substrate transporter"/>
    <property type="match status" value="1"/>
</dbReference>
<evidence type="ECO:0000256" key="7">
    <source>
        <dbReference type="SAM" id="Phobius"/>
    </source>
</evidence>
<reference evidence="9" key="1">
    <citation type="journal article" date="2023" name="Mol. Phylogenet. Evol.">
        <title>Genome-scale phylogeny and comparative genomics of the fungal order Sordariales.</title>
        <authorList>
            <person name="Hensen N."/>
            <person name="Bonometti L."/>
            <person name="Westerberg I."/>
            <person name="Brannstrom I.O."/>
            <person name="Guillou S."/>
            <person name="Cros-Aarteil S."/>
            <person name="Calhoun S."/>
            <person name="Haridas S."/>
            <person name="Kuo A."/>
            <person name="Mondo S."/>
            <person name="Pangilinan J."/>
            <person name="Riley R."/>
            <person name="LaButti K."/>
            <person name="Andreopoulos B."/>
            <person name="Lipzen A."/>
            <person name="Chen C."/>
            <person name="Yan M."/>
            <person name="Daum C."/>
            <person name="Ng V."/>
            <person name="Clum A."/>
            <person name="Steindorff A."/>
            <person name="Ohm R.A."/>
            <person name="Martin F."/>
            <person name="Silar P."/>
            <person name="Natvig D.O."/>
            <person name="Lalanne C."/>
            <person name="Gautier V."/>
            <person name="Ament-Velasquez S.L."/>
            <person name="Kruys A."/>
            <person name="Hutchinson M.I."/>
            <person name="Powell A.J."/>
            <person name="Barry K."/>
            <person name="Miller A.N."/>
            <person name="Grigoriev I.V."/>
            <person name="Debuchy R."/>
            <person name="Gladieux P."/>
            <person name="Hiltunen Thoren M."/>
            <person name="Johannesson H."/>
        </authorList>
    </citation>
    <scope>NUCLEOTIDE SEQUENCE</scope>
    <source>
        <strain evidence="9">CBS 118394</strain>
    </source>
</reference>
<name>A0AAE0LZ30_9PEZI</name>
<evidence type="ECO:0000256" key="4">
    <source>
        <dbReference type="ARBA" id="ARBA00022692"/>
    </source>
</evidence>
<feature type="transmembrane region" description="Helical" evidence="7">
    <location>
        <begin position="100"/>
        <end position="119"/>
    </location>
</feature>
<proteinExistence type="inferred from homology"/>
<dbReference type="Gene3D" id="1.20.1250.20">
    <property type="entry name" value="MFS general substrate transporter like domains"/>
    <property type="match status" value="2"/>
</dbReference>
<feature type="transmembrane region" description="Helical" evidence="7">
    <location>
        <begin position="157"/>
        <end position="177"/>
    </location>
</feature>
<keyword evidence="3" id="KW-0813">Transport</keyword>
<dbReference type="InterPro" id="IPR050327">
    <property type="entry name" value="Proton-linked_MCT"/>
</dbReference>
<gene>
    <name evidence="9" type="ORF">B0H66DRAFT_524582</name>
</gene>
<dbReference type="InterPro" id="IPR036259">
    <property type="entry name" value="MFS_trans_sf"/>
</dbReference>
<evidence type="ECO:0000313" key="10">
    <source>
        <dbReference type="Proteomes" id="UP001283341"/>
    </source>
</evidence>
<keyword evidence="4 7" id="KW-0812">Transmembrane</keyword>
<dbReference type="InterPro" id="IPR020846">
    <property type="entry name" value="MFS_dom"/>
</dbReference>
<feature type="transmembrane region" description="Helical" evidence="7">
    <location>
        <begin position="389"/>
        <end position="412"/>
    </location>
</feature>
<dbReference type="Proteomes" id="UP001283341">
    <property type="component" value="Unassembled WGS sequence"/>
</dbReference>
<dbReference type="GO" id="GO:0022857">
    <property type="term" value="F:transmembrane transporter activity"/>
    <property type="evidence" value="ECO:0007669"/>
    <property type="project" value="InterPro"/>
</dbReference>
<comment type="caution">
    <text evidence="9">The sequence shown here is derived from an EMBL/GenBank/DDBJ whole genome shotgun (WGS) entry which is preliminary data.</text>
</comment>
<feature type="transmembrane region" description="Helical" evidence="7">
    <location>
        <begin position="125"/>
        <end position="145"/>
    </location>
</feature>
<comment type="similarity">
    <text evidence="2">Belongs to the major facilitator superfamily. Monocarboxylate porter (TC 2.A.1.13) family.</text>
</comment>
<evidence type="ECO:0000256" key="3">
    <source>
        <dbReference type="ARBA" id="ARBA00022448"/>
    </source>
</evidence>
<reference evidence="9" key="2">
    <citation type="submission" date="2023-06" db="EMBL/GenBank/DDBJ databases">
        <authorList>
            <consortium name="Lawrence Berkeley National Laboratory"/>
            <person name="Haridas S."/>
            <person name="Hensen N."/>
            <person name="Bonometti L."/>
            <person name="Westerberg I."/>
            <person name="Brannstrom I.O."/>
            <person name="Guillou S."/>
            <person name="Cros-Aarteil S."/>
            <person name="Calhoun S."/>
            <person name="Kuo A."/>
            <person name="Mondo S."/>
            <person name="Pangilinan J."/>
            <person name="Riley R."/>
            <person name="Labutti K."/>
            <person name="Andreopoulos B."/>
            <person name="Lipzen A."/>
            <person name="Chen C."/>
            <person name="Yanf M."/>
            <person name="Daum C."/>
            <person name="Ng V."/>
            <person name="Clum A."/>
            <person name="Steindorff A."/>
            <person name="Ohm R."/>
            <person name="Martin F."/>
            <person name="Silar P."/>
            <person name="Natvig D."/>
            <person name="Lalanne C."/>
            <person name="Gautier V."/>
            <person name="Ament-Velasquez S.L."/>
            <person name="Kruys A."/>
            <person name="Hutchinson M.I."/>
            <person name="Powell A.J."/>
            <person name="Barry K."/>
            <person name="Miller A.N."/>
            <person name="Grigoriev I.V."/>
            <person name="Debuchy R."/>
            <person name="Gladieux P."/>
            <person name="Thoren M.H."/>
            <person name="Johannesson H."/>
        </authorList>
    </citation>
    <scope>NUCLEOTIDE SEQUENCE</scope>
    <source>
        <strain evidence="9">CBS 118394</strain>
    </source>
</reference>
<dbReference type="AlphaFoldDB" id="A0AAE0LZ30"/>
<feature type="transmembrane region" description="Helical" evidence="7">
    <location>
        <begin position="189"/>
        <end position="211"/>
    </location>
</feature>
<dbReference type="Pfam" id="PF07690">
    <property type="entry name" value="MFS_1"/>
    <property type="match status" value="1"/>
</dbReference>
<dbReference type="PROSITE" id="PS50850">
    <property type="entry name" value="MFS"/>
    <property type="match status" value="1"/>
</dbReference>
<dbReference type="GO" id="GO:0016020">
    <property type="term" value="C:membrane"/>
    <property type="evidence" value="ECO:0007669"/>
    <property type="project" value="UniProtKB-SubCell"/>
</dbReference>
<comment type="subcellular location">
    <subcellularLocation>
        <location evidence="1">Membrane</location>
        <topology evidence="1">Multi-pass membrane protein</topology>
    </subcellularLocation>
</comment>
<dbReference type="InterPro" id="IPR011701">
    <property type="entry name" value="MFS"/>
</dbReference>
<feature type="transmembrane region" description="Helical" evidence="7">
    <location>
        <begin position="297"/>
        <end position="316"/>
    </location>
</feature>
<evidence type="ECO:0000256" key="5">
    <source>
        <dbReference type="ARBA" id="ARBA00022989"/>
    </source>
</evidence>
<evidence type="ECO:0000256" key="2">
    <source>
        <dbReference type="ARBA" id="ARBA00006727"/>
    </source>
</evidence>
<keyword evidence="10" id="KW-1185">Reference proteome</keyword>
<evidence type="ECO:0000313" key="9">
    <source>
        <dbReference type="EMBL" id="KAK3313007.1"/>
    </source>
</evidence>
<dbReference type="EMBL" id="JAUEDM010000008">
    <property type="protein sequence ID" value="KAK3313007.1"/>
    <property type="molecule type" value="Genomic_DNA"/>
</dbReference>
<feature type="transmembrane region" description="Helical" evidence="7">
    <location>
        <begin position="71"/>
        <end position="93"/>
    </location>
</feature>
<feature type="transmembrane region" description="Helical" evidence="7">
    <location>
        <begin position="232"/>
        <end position="256"/>
    </location>
</feature>
<organism evidence="9 10">
    <name type="scientific">Apodospora peruviana</name>
    <dbReference type="NCBI Taxonomy" id="516989"/>
    <lineage>
        <taxon>Eukaryota</taxon>
        <taxon>Fungi</taxon>
        <taxon>Dikarya</taxon>
        <taxon>Ascomycota</taxon>
        <taxon>Pezizomycotina</taxon>
        <taxon>Sordariomycetes</taxon>
        <taxon>Sordariomycetidae</taxon>
        <taxon>Sordariales</taxon>
        <taxon>Lasiosphaeriaceae</taxon>
        <taxon>Apodospora</taxon>
    </lineage>
</organism>
<evidence type="ECO:0000256" key="1">
    <source>
        <dbReference type="ARBA" id="ARBA00004141"/>
    </source>
</evidence>
<evidence type="ECO:0000256" key="6">
    <source>
        <dbReference type="ARBA" id="ARBA00023136"/>
    </source>
</evidence>
<accession>A0AAE0LZ30</accession>
<protein>
    <submittedName>
        <fullName evidence="9">Major facilitator superfamily domain-containing protein</fullName>
    </submittedName>
</protein>
<feature type="domain" description="Major facilitator superfamily (MFS) profile" evidence="8">
    <location>
        <begin position="29"/>
        <end position="422"/>
    </location>
</feature>
<dbReference type="PANTHER" id="PTHR11360:SF224">
    <property type="entry name" value="MAJOR FACILITATOR SUPERFAMILY (MFS) PROFILE DOMAIN-CONTAINING PROTEIN-RELATED"/>
    <property type="match status" value="1"/>
</dbReference>
<keyword evidence="6 7" id="KW-0472">Membrane</keyword>
<sequence>MAAVDAHPQKDTNGVPKPSPADFPDGGLEAWLVILGGWCGQFCTFGLANCIGVFVQYYANGPLSSYSASTISWITSVQVWTMVFCGLFFGRLFDSYGPRWLLIIGSFTYVLGLMLTSLATEYYQFFLAQSVLASLGSSAVFNASLSSAVSWFSRRRAAAFGIMVSGSSVGGVVLPIMMNRMIQRVGFPWTMRTIAFLFLFLLSITCATVKTRLPPTPKPIALKDFVSGFRELPFALTVLASFLFFWGVFLPFNYILLQAQRQGLDPAIIPYLLPIINAVSIVGRIAPGLAADKLGRFNLMILVTGLSAVITLALWVPGISTAAIIVFAMLFGFSSGGFISLGPTLIAQVSDIRQMGVRTGAAFAVASLGVLTGSPIAGAIVTAQDGEFLGLKLFCGGTMFASVVVFCAARWAQVGFVLFKKV</sequence>
<feature type="transmembrane region" description="Helical" evidence="7">
    <location>
        <begin position="30"/>
        <end position="59"/>
    </location>
</feature>
<keyword evidence="5 7" id="KW-1133">Transmembrane helix</keyword>